<dbReference type="Gene3D" id="3.40.50.150">
    <property type="entry name" value="Vaccinia Virus protein VP39"/>
    <property type="match status" value="1"/>
</dbReference>
<dbReference type="Pfam" id="PF05175">
    <property type="entry name" value="MTS"/>
    <property type="match status" value="1"/>
</dbReference>
<dbReference type="KEGG" id="hdt:HYPDE_37878"/>
<dbReference type="PANTHER" id="PTHR47739:SF1">
    <property type="entry name" value="TRNA1(VAL) (ADENINE(37)-N6)-METHYLTRANSFERASE"/>
    <property type="match status" value="1"/>
</dbReference>
<reference evidence="4 5" key="1">
    <citation type="journal article" date="2013" name="Genome Announc.">
        <title>Genome sequences for three denitrifying bacterial strains isolated from a uranium- and nitrate-contaminated subsurface environment.</title>
        <authorList>
            <person name="Venkatramanan R."/>
            <person name="Prakash O."/>
            <person name="Woyke T."/>
            <person name="Chain P."/>
            <person name="Goodwin L.A."/>
            <person name="Watson D."/>
            <person name="Brooks S."/>
            <person name="Kostka J.E."/>
            <person name="Green S.J."/>
        </authorList>
    </citation>
    <scope>NUCLEOTIDE SEQUENCE [LARGE SCALE GENOMIC DNA]</scope>
    <source>
        <strain evidence="4 5">1NES1</strain>
    </source>
</reference>
<gene>
    <name evidence="4" type="ORF">HYPDE_37878</name>
</gene>
<evidence type="ECO:0000313" key="5">
    <source>
        <dbReference type="Proteomes" id="UP000005952"/>
    </source>
</evidence>
<proteinExistence type="predicted"/>
<dbReference type="PANTHER" id="PTHR47739">
    <property type="entry name" value="TRNA1(VAL) (ADENINE(37)-N6)-METHYLTRANSFERASE"/>
    <property type="match status" value="1"/>
</dbReference>
<keyword evidence="5" id="KW-1185">Reference proteome</keyword>
<dbReference type="HOGENOM" id="CLU_061983_1_1_5"/>
<sequence length="266" mass="28480">MNAFEAAGRTVVPTTDDLFLGGALAIRQPKNGYRAGTDAVLLAALMAPETLAAGPVLDVGAGVGVIGLCVAQRCPSARAVLLERDPCLAALARDNVHRNAVSDRVSVVETDIARATAALEGARIKSESFPVVLANPPYHDERRSTVAESPLKAVSHQMSEDRLEIWARFMCRMAAPGGRAAMIHKAEALSRILETFEGRFGSIGVLPIYAYAGEPAIRVIVDGIKGSRAPLYMRPGLVLHTPEQRFVPEIEAIFRHGAPLPPQYRG</sequence>
<keyword evidence="2" id="KW-0949">S-adenosyl-L-methionine</keyword>
<dbReference type="GO" id="GO:0008168">
    <property type="term" value="F:methyltransferase activity"/>
    <property type="evidence" value="ECO:0007669"/>
    <property type="project" value="UniProtKB-KW"/>
</dbReference>
<keyword evidence="1 4" id="KW-0489">Methyltransferase</keyword>
<dbReference type="SUPFAM" id="SSF53335">
    <property type="entry name" value="S-adenosyl-L-methionine-dependent methyltransferases"/>
    <property type="match status" value="1"/>
</dbReference>
<feature type="domain" description="Methyltransferase small" evidence="3">
    <location>
        <begin position="40"/>
        <end position="145"/>
    </location>
</feature>
<keyword evidence="4" id="KW-0808">Transferase</keyword>
<dbReference type="RefSeq" id="WP_015599263.1">
    <property type="nucleotide sequence ID" value="NC_021172.1"/>
</dbReference>
<dbReference type="InterPro" id="IPR029063">
    <property type="entry name" value="SAM-dependent_MTases_sf"/>
</dbReference>
<dbReference type="STRING" id="670307.HYPDE_37878"/>
<evidence type="ECO:0000256" key="2">
    <source>
        <dbReference type="ARBA" id="ARBA00022691"/>
    </source>
</evidence>
<protein>
    <submittedName>
        <fullName evidence="4">Methyltransferase small</fullName>
    </submittedName>
</protein>
<organism evidence="4 5">
    <name type="scientific">Hyphomicrobium denitrificans 1NES1</name>
    <dbReference type="NCBI Taxonomy" id="670307"/>
    <lineage>
        <taxon>Bacteria</taxon>
        <taxon>Pseudomonadati</taxon>
        <taxon>Pseudomonadota</taxon>
        <taxon>Alphaproteobacteria</taxon>
        <taxon>Hyphomicrobiales</taxon>
        <taxon>Hyphomicrobiaceae</taxon>
        <taxon>Hyphomicrobium</taxon>
    </lineage>
</organism>
<evidence type="ECO:0000256" key="1">
    <source>
        <dbReference type="ARBA" id="ARBA00022603"/>
    </source>
</evidence>
<dbReference type="Proteomes" id="UP000005952">
    <property type="component" value="Chromosome"/>
</dbReference>
<evidence type="ECO:0000313" key="4">
    <source>
        <dbReference type="EMBL" id="AGK59247.1"/>
    </source>
</evidence>
<dbReference type="CDD" id="cd02440">
    <property type="entry name" value="AdoMet_MTases"/>
    <property type="match status" value="1"/>
</dbReference>
<dbReference type="InterPro" id="IPR050210">
    <property type="entry name" value="tRNA_Adenine-N(6)_MTase"/>
</dbReference>
<dbReference type="EMBL" id="CP005587">
    <property type="protein sequence ID" value="AGK59247.1"/>
    <property type="molecule type" value="Genomic_DNA"/>
</dbReference>
<name>N0BAF2_9HYPH</name>
<dbReference type="AlphaFoldDB" id="N0BAF2"/>
<evidence type="ECO:0000259" key="3">
    <source>
        <dbReference type="Pfam" id="PF05175"/>
    </source>
</evidence>
<dbReference type="InterPro" id="IPR007848">
    <property type="entry name" value="Small_mtfrase_dom"/>
</dbReference>
<dbReference type="eggNOG" id="COG4123">
    <property type="taxonomic scope" value="Bacteria"/>
</dbReference>
<dbReference type="GO" id="GO:0032259">
    <property type="term" value="P:methylation"/>
    <property type="evidence" value="ECO:0007669"/>
    <property type="project" value="UniProtKB-KW"/>
</dbReference>
<dbReference type="OrthoDB" id="5489421at2"/>
<accession>N0BAF2</accession>